<dbReference type="Proteomes" id="UP000001817">
    <property type="component" value="Chromosome 1"/>
</dbReference>
<gene>
    <name evidence="1" type="ORF">Bxe_A2570</name>
</gene>
<evidence type="ECO:0000313" key="1">
    <source>
        <dbReference type="EMBL" id="ABE30409.1"/>
    </source>
</evidence>
<dbReference type="EMBL" id="CP000270">
    <property type="protein sequence ID" value="ABE30409.1"/>
    <property type="molecule type" value="Genomic_DNA"/>
</dbReference>
<dbReference type="KEGG" id="bxe:Bxe_A2570"/>
<protein>
    <submittedName>
        <fullName evidence="1">Uncharacterized protein</fullName>
    </submittedName>
</protein>
<sequence length="542" mass="60229">MGKAWLNKLQSWKVCIFDQRKVETFRELHEAYAARQPPRLHPVEMNNVRQWLEAERAGLLARLRGSVTALAEFEDYCATVIACVRRADAKSTPRPSTVANARSQPVSKELRHTREAAARVLYLLAATSSHEDAMRNVRSVDWFTSTILRPRTYPSRWGQPRDVARLGLGVKVKAECPQCGVSGSAECDNLTGLLSSCTEQALFQTSLPRFGCQSCGHGYGRGEGICSCHFCVDARDEVRVAALDTLKTARSIRDRVTTALPALLAMCSMPDLRRMRDDFDRNRVLLAAQSHESFPAGADDNVYGIAWSRERCMAAIKNALGRGAVDYDEYENALRREVSDDDEFYYSGLLDVSLELGCHYVGVQPREEYESIVGDVASVAKAHLRSDGGWRYVPVGEVDDMIDELERDPSKLCVTESAVSFHNGNRHDFLLVSGMQRALTDALEYDDFVKQERWLNPYFFAGAHDDELHVTFGVTAHLDVAALSGDAAKVLYLVAREAVDPGGRQVLLRTKRLEGQSGISGQTFTKALAELFEGGWLHDVAG</sequence>
<dbReference type="KEGG" id="bxb:DR64_263"/>
<accession>Q13ZT0</accession>
<organism evidence="1 2">
    <name type="scientific">Paraburkholderia xenovorans (strain LB400)</name>
    <dbReference type="NCBI Taxonomy" id="266265"/>
    <lineage>
        <taxon>Bacteria</taxon>
        <taxon>Pseudomonadati</taxon>
        <taxon>Pseudomonadota</taxon>
        <taxon>Betaproteobacteria</taxon>
        <taxon>Burkholderiales</taxon>
        <taxon>Burkholderiaceae</taxon>
        <taxon>Paraburkholderia</taxon>
    </lineage>
</organism>
<dbReference type="AlphaFoldDB" id="Q13ZT0"/>
<proteinExistence type="predicted"/>
<keyword evidence="2" id="KW-1185">Reference proteome</keyword>
<reference evidence="1 2" key="1">
    <citation type="journal article" date="2006" name="Proc. Natl. Acad. Sci. U.S.A.">
        <title>Burkholderia xenovorans LB400 harbors a multi-replicon, 9.73-Mbp genome shaped for versatility.</title>
        <authorList>
            <person name="Chain P.S."/>
            <person name="Denef V.J."/>
            <person name="Konstantinidis K.T."/>
            <person name="Vergez L.M."/>
            <person name="Agullo L."/>
            <person name="Reyes V.L."/>
            <person name="Hauser L."/>
            <person name="Cordova M."/>
            <person name="Gomez L."/>
            <person name="Gonzalez M."/>
            <person name="Land M."/>
            <person name="Lao V."/>
            <person name="Larimer F."/>
            <person name="LiPuma J.J."/>
            <person name="Mahenthiralingam E."/>
            <person name="Malfatti S.A."/>
            <person name="Marx C.J."/>
            <person name="Parnell J.J."/>
            <person name="Ramette A."/>
            <person name="Richardson P."/>
            <person name="Seeger M."/>
            <person name="Smith D."/>
            <person name="Spilker T."/>
            <person name="Sul W.J."/>
            <person name="Tsoi T.V."/>
            <person name="Ulrich L.E."/>
            <person name="Zhulin I.B."/>
            <person name="Tiedje J.M."/>
        </authorList>
    </citation>
    <scope>NUCLEOTIDE SEQUENCE [LARGE SCALE GENOMIC DNA]</scope>
    <source>
        <strain evidence="1 2">LB400</strain>
    </source>
</reference>
<evidence type="ECO:0000313" key="2">
    <source>
        <dbReference type="Proteomes" id="UP000001817"/>
    </source>
</evidence>
<name>Q13ZT0_PARXL</name>